<evidence type="ECO:0000313" key="1">
    <source>
        <dbReference type="EMBL" id="KAA6320120.1"/>
    </source>
</evidence>
<reference evidence="1" key="1">
    <citation type="submission" date="2019-03" db="EMBL/GenBank/DDBJ databases">
        <title>Single cell metagenomics reveals metabolic interactions within the superorganism composed of flagellate Streblomastix strix and complex community of Bacteroidetes bacteria on its surface.</title>
        <authorList>
            <person name="Treitli S.C."/>
            <person name="Kolisko M."/>
            <person name="Husnik F."/>
            <person name="Keeling P."/>
            <person name="Hampl V."/>
        </authorList>
    </citation>
    <scope>NUCLEOTIDE SEQUENCE</scope>
    <source>
        <strain evidence="1">STM</strain>
    </source>
</reference>
<accession>A0A5J4QGC0</accession>
<sequence length="46" mass="5014">MAAATPIDRQLIDQIIREYHITDFSKATIREVKAIAAKAEAASGVE</sequence>
<organism evidence="1">
    <name type="scientific">termite gut metagenome</name>
    <dbReference type="NCBI Taxonomy" id="433724"/>
    <lineage>
        <taxon>unclassified sequences</taxon>
        <taxon>metagenomes</taxon>
        <taxon>organismal metagenomes</taxon>
    </lineage>
</organism>
<dbReference type="AlphaFoldDB" id="A0A5J4QGC0"/>
<dbReference type="EMBL" id="SNRY01003681">
    <property type="protein sequence ID" value="KAA6320120.1"/>
    <property type="molecule type" value="Genomic_DNA"/>
</dbReference>
<proteinExistence type="predicted"/>
<comment type="caution">
    <text evidence="1">The sequence shown here is derived from an EMBL/GenBank/DDBJ whole genome shotgun (WGS) entry which is preliminary data.</text>
</comment>
<keyword evidence="1" id="KW-0808">Transferase</keyword>
<dbReference type="Gene3D" id="3.90.1150.100">
    <property type="match status" value="1"/>
</dbReference>
<protein>
    <submittedName>
        <fullName evidence="1">Glutamate-pyruvate aminotransferase AlaC</fullName>
        <ecNumber evidence="1">2.6.1.2</ecNumber>
    </submittedName>
</protein>
<keyword evidence="1" id="KW-0032">Aminotransferase</keyword>
<keyword evidence="1" id="KW-0670">Pyruvate</keyword>
<dbReference type="GO" id="GO:0004021">
    <property type="term" value="F:L-alanine:2-oxoglutarate aminotransferase activity"/>
    <property type="evidence" value="ECO:0007669"/>
    <property type="project" value="UniProtKB-EC"/>
</dbReference>
<gene>
    <name evidence="1" type="ORF">EZS27_030067</name>
</gene>
<name>A0A5J4QGC0_9ZZZZ</name>
<dbReference type="EC" id="2.6.1.2" evidence="1"/>